<dbReference type="PIRSF" id="PIRSF000398">
    <property type="entry name" value="M_m6A_EcoRV"/>
    <property type="match status" value="1"/>
</dbReference>
<dbReference type="GO" id="GO:1904047">
    <property type="term" value="F:S-adenosyl-L-methionine binding"/>
    <property type="evidence" value="ECO:0007669"/>
    <property type="project" value="TreeGrafter"/>
</dbReference>
<dbReference type="SUPFAM" id="SSF53335">
    <property type="entry name" value="S-adenosyl-L-methionine-dependent methyltransferases"/>
    <property type="match status" value="1"/>
</dbReference>
<protein>
    <recommendedName>
        <fullName evidence="1 7">Site-specific DNA-methyltransferase (adenine-specific)</fullName>
        <ecNumber evidence="1 7">2.1.1.72</ecNumber>
    </recommendedName>
</protein>
<comment type="caution">
    <text evidence="8">The sequence shown here is derived from an EMBL/GenBank/DDBJ whole genome shotgun (WGS) entry which is preliminary data.</text>
</comment>
<dbReference type="GO" id="GO:0009307">
    <property type="term" value="P:DNA restriction-modification system"/>
    <property type="evidence" value="ECO:0007669"/>
    <property type="project" value="InterPro"/>
</dbReference>
<evidence type="ECO:0000313" key="8">
    <source>
        <dbReference type="EMBL" id="TET47233.1"/>
    </source>
</evidence>
<dbReference type="PANTHER" id="PTHR30481:SF3">
    <property type="entry name" value="DNA ADENINE METHYLASE"/>
    <property type="match status" value="1"/>
</dbReference>
<feature type="binding site" evidence="6">
    <location>
        <position position="35"/>
    </location>
    <ligand>
        <name>S-adenosyl-L-methionine</name>
        <dbReference type="ChEBI" id="CHEBI:59789"/>
    </ligand>
</feature>
<sequence length="223" mass="25450">MGRPGKHIETVQSTLLHPTEKQRKSSLSPGPFVKWAGGKGQLLRQYESLFPSTFKSYIEPFVGGGAVFFHLFRADKLKKKNVTLIDSNEELVNCYTAVKDDPEKLIRMLCDSKYKNEEKAYYEIRGERPRERFRRAARTIYLNKTCFNGLYRVNRKGQFNVPFGAYKNPLICDSANLKAVSAALQNVEIVCGDFGNCLEFAKKGDFIYFDPPYQPLSKTSSFT</sequence>
<evidence type="ECO:0000256" key="1">
    <source>
        <dbReference type="ARBA" id="ARBA00011900"/>
    </source>
</evidence>
<dbReference type="AlphaFoldDB" id="A0A523UXL3"/>
<feature type="non-terminal residue" evidence="8">
    <location>
        <position position="223"/>
    </location>
</feature>
<dbReference type="EC" id="2.1.1.72" evidence="1 7"/>
<comment type="similarity">
    <text evidence="7">Belongs to the N(4)/N(6)-methyltransferase family.</text>
</comment>
<evidence type="ECO:0000256" key="4">
    <source>
        <dbReference type="ARBA" id="ARBA00022691"/>
    </source>
</evidence>
<feature type="binding site" evidence="6">
    <location>
        <position position="86"/>
    </location>
    <ligand>
        <name>S-adenosyl-L-methionine</name>
        <dbReference type="ChEBI" id="CHEBI:59789"/>
    </ligand>
</feature>
<organism evidence="8 9">
    <name type="scientific">candidate division TA06 bacterium</name>
    <dbReference type="NCBI Taxonomy" id="2250710"/>
    <lineage>
        <taxon>Bacteria</taxon>
        <taxon>Bacteria division TA06</taxon>
    </lineage>
</organism>
<keyword evidence="2 7" id="KW-0489">Methyltransferase</keyword>
<dbReference type="Gene3D" id="3.40.50.150">
    <property type="entry name" value="Vaccinia Virus protein VP39"/>
    <property type="match status" value="2"/>
</dbReference>
<keyword evidence="4 7" id="KW-0949">S-adenosyl-L-methionine</keyword>
<accession>A0A523UXL3</accession>
<evidence type="ECO:0000256" key="6">
    <source>
        <dbReference type="PIRSR" id="PIRSR000398-1"/>
    </source>
</evidence>
<dbReference type="InterPro" id="IPR012327">
    <property type="entry name" value="MeTrfase_D12"/>
</dbReference>
<dbReference type="GO" id="GO:0032259">
    <property type="term" value="P:methylation"/>
    <property type="evidence" value="ECO:0007669"/>
    <property type="project" value="UniProtKB-KW"/>
</dbReference>
<dbReference type="GO" id="GO:0006298">
    <property type="term" value="P:mismatch repair"/>
    <property type="evidence" value="ECO:0007669"/>
    <property type="project" value="TreeGrafter"/>
</dbReference>
<dbReference type="Pfam" id="PF02086">
    <property type="entry name" value="MethyltransfD12"/>
    <property type="match status" value="1"/>
</dbReference>
<evidence type="ECO:0000256" key="5">
    <source>
        <dbReference type="ARBA" id="ARBA00047942"/>
    </source>
</evidence>
<dbReference type="InterPro" id="IPR012263">
    <property type="entry name" value="M_m6A_EcoRV"/>
</dbReference>
<dbReference type="PANTHER" id="PTHR30481">
    <property type="entry name" value="DNA ADENINE METHYLASE"/>
    <property type="match status" value="1"/>
</dbReference>
<gene>
    <name evidence="8" type="ORF">E3J62_02090</name>
</gene>
<dbReference type="Proteomes" id="UP000315525">
    <property type="component" value="Unassembled WGS sequence"/>
</dbReference>
<feature type="binding site" evidence="6">
    <location>
        <position position="210"/>
    </location>
    <ligand>
        <name>S-adenosyl-L-methionine</name>
        <dbReference type="ChEBI" id="CHEBI:59789"/>
    </ligand>
</feature>
<dbReference type="InterPro" id="IPR002052">
    <property type="entry name" value="DNA_methylase_N6_adenine_CS"/>
</dbReference>
<dbReference type="GO" id="GO:0009007">
    <property type="term" value="F:site-specific DNA-methyltransferase (adenine-specific) activity"/>
    <property type="evidence" value="ECO:0007669"/>
    <property type="project" value="UniProtKB-UniRule"/>
</dbReference>
<evidence type="ECO:0000256" key="2">
    <source>
        <dbReference type="ARBA" id="ARBA00022603"/>
    </source>
</evidence>
<evidence type="ECO:0000256" key="7">
    <source>
        <dbReference type="RuleBase" id="RU361257"/>
    </source>
</evidence>
<keyword evidence="3 7" id="KW-0808">Transferase</keyword>
<name>A0A523UXL3_UNCT6</name>
<proteinExistence type="inferred from homology"/>
<dbReference type="EMBL" id="SOJN01000028">
    <property type="protein sequence ID" value="TET47233.1"/>
    <property type="molecule type" value="Genomic_DNA"/>
</dbReference>
<dbReference type="GO" id="GO:0043565">
    <property type="term" value="F:sequence-specific DNA binding"/>
    <property type="evidence" value="ECO:0007669"/>
    <property type="project" value="TreeGrafter"/>
</dbReference>
<evidence type="ECO:0000256" key="3">
    <source>
        <dbReference type="ARBA" id="ARBA00022679"/>
    </source>
</evidence>
<dbReference type="InterPro" id="IPR029063">
    <property type="entry name" value="SAM-dependent_MTases_sf"/>
</dbReference>
<dbReference type="PRINTS" id="PR00505">
    <property type="entry name" value="D12N6MTFRASE"/>
</dbReference>
<reference evidence="8 9" key="1">
    <citation type="submission" date="2019-03" db="EMBL/GenBank/DDBJ databases">
        <title>Metabolic potential of uncultured bacteria and archaea associated with petroleum seepage in deep-sea sediments.</title>
        <authorList>
            <person name="Dong X."/>
            <person name="Hubert C."/>
        </authorList>
    </citation>
    <scope>NUCLEOTIDE SEQUENCE [LARGE SCALE GENOMIC DNA]</scope>
    <source>
        <strain evidence="8">E44_bin18</strain>
    </source>
</reference>
<evidence type="ECO:0000313" key="9">
    <source>
        <dbReference type="Proteomes" id="UP000315525"/>
    </source>
</evidence>
<dbReference type="PROSITE" id="PS00092">
    <property type="entry name" value="N6_MTASE"/>
    <property type="match status" value="1"/>
</dbReference>
<feature type="binding site" evidence="6">
    <location>
        <position position="39"/>
    </location>
    <ligand>
        <name>S-adenosyl-L-methionine</name>
        <dbReference type="ChEBI" id="CHEBI:59789"/>
    </ligand>
</feature>
<comment type="catalytic activity">
    <reaction evidence="5 7">
        <text>a 2'-deoxyadenosine in DNA + S-adenosyl-L-methionine = an N(6)-methyl-2'-deoxyadenosine in DNA + S-adenosyl-L-homocysteine + H(+)</text>
        <dbReference type="Rhea" id="RHEA:15197"/>
        <dbReference type="Rhea" id="RHEA-COMP:12418"/>
        <dbReference type="Rhea" id="RHEA-COMP:12419"/>
        <dbReference type="ChEBI" id="CHEBI:15378"/>
        <dbReference type="ChEBI" id="CHEBI:57856"/>
        <dbReference type="ChEBI" id="CHEBI:59789"/>
        <dbReference type="ChEBI" id="CHEBI:90615"/>
        <dbReference type="ChEBI" id="CHEBI:90616"/>
        <dbReference type="EC" id="2.1.1.72"/>
    </reaction>
</comment>
<dbReference type="NCBIfam" id="TIGR00571">
    <property type="entry name" value="dam"/>
    <property type="match status" value="1"/>
</dbReference>